<accession>A0A7T4N259</accession>
<dbReference type="AlphaFoldDB" id="A0A7T4N259"/>
<evidence type="ECO:0000259" key="2">
    <source>
        <dbReference type="PROSITE" id="PS51750"/>
    </source>
</evidence>
<dbReference type="KEGG" id="pgis:I6I06_16555"/>
<dbReference type="InterPro" id="IPR003497">
    <property type="entry name" value="BRO_N_domain"/>
</dbReference>
<keyword evidence="4" id="KW-1185">Reference proteome</keyword>
<reference evidence="3 4" key="1">
    <citation type="submission" date="2020-12" db="EMBL/GenBank/DDBJ databases">
        <title>FDA dAtabase for Regulatory Grade micrObial Sequences (FDA-ARGOS): Supporting development and validation of Infectious Disease Dx tests.</title>
        <authorList>
            <person name="Nelson B."/>
            <person name="Plummer A."/>
            <person name="Tallon L."/>
            <person name="Sadzewicz L."/>
            <person name="Zhao X."/>
            <person name="Boylan J."/>
            <person name="Ott S."/>
            <person name="Bowen H."/>
            <person name="Vavikolanu K."/>
            <person name="Mehta A."/>
            <person name="Aluvathingal J."/>
            <person name="Nadendla S."/>
            <person name="Myers T."/>
            <person name="Yan Y."/>
            <person name="Sichtig H."/>
        </authorList>
    </citation>
    <scope>NUCLEOTIDE SEQUENCE [LARGE SCALE GENOMIC DNA]</scope>
    <source>
        <strain evidence="3 4">FDAARGOS_1049</strain>
    </source>
</reference>
<dbReference type="PROSITE" id="PS51750">
    <property type="entry name" value="BRO_N"/>
    <property type="match status" value="1"/>
</dbReference>
<protein>
    <recommendedName>
        <fullName evidence="2">Bro-N domain-containing protein</fullName>
    </recommendedName>
</protein>
<dbReference type="SMART" id="SM01040">
    <property type="entry name" value="Bro-N"/>
    <property type="match status" value="1"/>
</dbReference>
<proteinExistence type="predicted"/>
<dbReference type="Pfam" id="PF02498">
    <property type="entry name" value="Bro-N"/>
    <property type="match status" value="1"/>
</dbReference>
<evidence type="ECO:0000313" key="3">
    <source>
        <dbReference type="EMBL" id="QQC63876.1"/>
    </source>
</evidence>
<organism evidence="3 4">
    <name type="scientific">Paraburkholderia ginsengisoli</name>
    <dbReference type="NCBI Taxonomy" id="311231"/>
    <lineage>
        <taxon>Bacteria</taxon>
        <taxon>Pseudomonadati</taxon>
        <taxon>Pseudomonadota</taxon>
        <taxon>Betaproteobacteria</taxon>
        <taxon>Burkholderiales</taxon>
        <taxon>Burkholderiaceae</taxon>
        <taxon>Paraburkholderia</taxon>
    </lineage>
</organism>
<dbReference type="EMBL" id="CP066075">
    <property type="protein sequence ID" value="QQC63876.1"/>
    <property type="molecule type" value="Genomic_DNA"/>
</dbReference>
<evidence type="ECO:0000256" key="1">
    <source>
        <dbReference type="SAM" id="MobiDB-lite"/>
    </source>
</evidence>
<sequence length="126" mass="13426">MESVRVVLIDGEPWFIARDVAAVLGYAAPDKAVRDHCKGTTESVAPTAGGAQTMSSRETAEPTGKGHGHVMRDIDDMLDGLGQSKEGYIQKWTHPQNKQDYAPPTAVIGITSASGSRNAWAFARAS</sequence>
<dbReference type="RefSeq" id="WP_052400407.1">
    <property type="nucleotide sequence ID" value="NZ_CP066075.1"/>
</dbReference>
<evidence type="ECO:0000313" key="4">
    <source>
        <dbReference type="Proteomes" id="UP000595610"/>
    </source>
</evidence>
<name>A0A7T4N259_9BURK</name>
<dbReference type="Proteomes" id="UP000595610">
    <property type="component" value="Chromosome 1"/>
</dbReference>
<gene>
    <name evidence="3" type="ORF">I6I06_16555</name>
</gene>
<feature type="region of interest" description="Disordered" evidence="1">
    <location>
        <begin position="41"/>
        <end position="72"/>
    </location>
</feature>
<feature type="domain" description="Bro-N" evidence="2">
    <location>
        <begin position="1"/>
        <end position="109"/>
    </location>
</feature>
<feature type="compositionally biased region" description="Polar residues" evidence="1">
    <location>
        <begin position="41"/>
        <end position="57"/>
    </location>
</feature>